<dbReference type="Pfam" id="PF02826">
    <property type="entry name" value="2-Hacid_dh_C"/>
    <property type="match status" value="1"/>
</dbReference>
<accession>A0A2N7UMP6</accession>
<feature type="domain" description="D-isomer specific 2-hydroxyacid dehydrogenase catalytic" evidence="5">
    <location>
        <begin position="12"/>
        <end position="324"/>
    </location>
</feature>
<dbReference type="SUPFAM" id="SSF51735">
    <property type="entry name" value="NAD(P)-binding Rossmann-fold domains"/>
    <property type="match status" value="1"/>
</dbReference>
<evidence type="ECO:0000313" key="7">
    <source>
        <dbReference type="EMBL" id="PMR81698.1"/>
    </source>
</evidence>
<dbReference type="Pfam" id="PF00389">
    <property type="entry name" value="2-Hacid_dh"/>
    <property type="match status" value="1"/>
</dbReference>
<evidence type="ECO:0000256" key="3">
    <source>
        <dbReference type="ARBA" id="ARBA00023027"/>
    </source>
</evidence>
<dbReference type="FunFam" id="3.40.50.720:FF:000203">
    <property type="entry name" value="D-3-phosphoglycerate dehydrogenase (SerA)"/>
    <property type="match status" value="1"/>
</dbReference>
<dbReference type="InterPro" id="IPR006140">
    <property type="entry name" value="D-isomer_DH_NAD-bd"/>
</dbReference>
<evidence type="ECO:0000256" key="4">
    <source>
        <dbReference type="RuleBase" id="RU003719"/>
    </source>
</evidence>
<comment type="caution">
    <text evidence="7">The sequence shown here is derived from an EMBL/GenBank/DDBJ whole genome shotgun (WGS) entry which is preliminary data.</text>
</comment>
<feature type="domain" description="D-isomer specific 2-hydroxyacid dehydrogenase NAD-binding" evidence="6">
    <location>
        <begin position="116"/>
        <end position="292"/>
    </location>
</feature>
<dbReference type="InterPro" id="IPR006139">
    <property type="entry name" value="D-isomer_2_OHA_DH_cat_dom"/>
</dbReference>
<name>A0A2N7UMP6_9GAMM</name>
<organism evidence="7 8">
    <name type="scientific">Halomonas urumqiensis</name>
    <dbReference type="NCBI Taxonomy" id="1684789"/>
    <lineage>
        <taxon>Bacteria</taxon>
        <taxon>Pseudomonadati</taxon>
        <taxon>Pseudomonadota</taxon>
        <taxon>Gammaproteobacteria</taxon>
        <taxon>Oceanospirillales</taxon>
        <taxon>Halomonadaceae</taxon>
        <taxon>Halomonas</taxon>
    </lineage>
</organism>
<dbReference type="GO" id="GO:0003714">
    <property type="term" value="F:transcription corepressor activity"/>
    <property type="evidence" value="ECO:0007669"/>
    <property type="project" value="InterPro"/>
</dbReference>
<keyword evidence="3" id="KW-0520">NAD</keyword>
<dbReference type="GO" id="GO:0016616">
    <property type="term" value="F:oxidoreductase activity, acting on the CH-OH group of donors, NAD or NADP as acceptor"/>
    <property type="evidence" value="ECO:0007669"/>
    <property type="project" value="InterPro"/>
</dbReference>
<dbReference type="AlphaFoldDB" id="A0A2N7UMP6"/>
<dbReference type="Proteomes" id="UP000235547">
    <property type="component" value="Unassembled WGS sequence"/>
</dbReference>
<proteinExistence type="inferred from homology"/>
<dbReference type="SUPFAM" id="SSF52283">
    <property type="entry name" value="Formate/glycerate dehydrogenase catalytic domain-like"/>
    <property type="match status" value="1"/>
</dbReference>
<evidence type="ECO:0000256" key="1">
    <source>
        <dbReference type="ARBA" id="ARBA00005854"/>
    </source>
</evidence>
<dbReference type="OrthoDB" id="9805416at2"/>
<keyword evidence="2 4" id="KW-0560">Oxidoreductase</keyword>
<dbReference type="InterPro" id="IPR036291">
    <property type="entry name" value="NAD(P)-bd_dom_sf"/>
</dbReference>
<evidence type="ECO:0000259" key="5">
    <source>
        <dbReference type="Pfam" id="PF00389"/>
    </source>
</evidence>
<evidence type="ECO:0000259" key="6">
    <source>
        <dbReference type="Pfam" id="PF02826"/>
    </source>
</evidence>
<dbReference type="EMBL" id="PNRG01000008">
    <property type="protein sequence ID" value="PMR81698.1"/>
    <property type="molecule type" value="Genomic_DNA"/>
</dbReference>
<gene>
    <name evidence="7" type="ORF">C1H70_04715</name>
</gene>
<comment type="similarity">
    <text evidence="1 4">Belongs to the D-isomer specific 2-hydroxyacid dehydrogenase family.</text>
</comment>
<dbReference type="Gene3D" id="3.40.50.720">
    <property type="entry name" value="NAD(P)-binding Rossmann-like Domain"/>
    <property type="match status" value="2"/>
</dbReference>
<keyword evidence="8" id="KW-1185">Reference proteome</keyword>
<dbReference type="InterPro" id="IPR043322">
    <property type="entry name" value="CtBP"/>
</dbReference>
<evidence type="ECO:0000256" key="2">
    <source>
        <dbReference type="ARBA" id="ARBA00023002"/>
    </source>
</evidence>
<dbReference type="InterPro" id="IPR029753">
    <property type="entry name" value="D-isomer_DH_CS"/>
</dbReference>
<dbReference type="PROSITE" id="PS00671">
    <property type="entry name" value="D_2_HYDROXYACID_DH_3"/>
    <property type="match status" value="1"/>
</dbReference>
<dbReference type="PANTHER" id="PTHR42789:SF1">
    <property type="entry name" value="D-ISOMER SPECIFIC 2-HYDROXYACID DEHYDROGENASE FAMILY PROTEIN (AFU_ORTHOLOGUE AFUA_6G10090)"/>
    <property type="match status" value="1"/>
</dbReference>
<sequence length="324" mass="35250">MTRDDIMTASVLMTDTIFPDTSLEQSVFKENGIDFELSPSHDAATLSELGRDVDALLVVYAQVGADVIDNLNHCKVIVRAGIGYNNVDLEAASRKGIVVANVPDYCQDEVADHTFGIFLALARNICHLNEQVRHGTWNANDGKSAPRLRGKTFGLLGCGAIGQQVAKRAMAFGLNVVGHDPYSSAEALSRQNIHKIDDLNEFLDEVDYLSLHLPLNDQTAHIIDKSALGRMKESALIINTSRGGLIEEDDLYNALIENRIAGAAMDVLEREPPHGAPALSRLDNVIITPHTAFLSQDSVSELRRKASQEVARTLHSGTPAHPVN</sequence>
<protein>
    <submittedName>
        <fullName evidence="7">C-terminal binding protein</fullName>
    </submittedName>
</protein>
<evidence type="ECO:0000313" key="8">
    <source>
        <dbReference type="Proteomes" id="UP000235547"/>
    </source>
</evidence>
<dbReference type="InterPro" id="IPR050857">
    <property type="entry name" value="D-2-hydroxyacid_DH"/>
</dbReference>
<dbReference type="PANTHER" id="PTHR42789">
    <property type="entry name" value="D-ISOMER SPECIFIC 2-HYDROXYACID DEHYDROGENASE FAMILY PROTEIN (AFU_ORTHOLOGUE AFUA_6G10090)"/>
    <property type="match status" value="1"/>
</dbReference>
<dbReference type="GO" id="GO:0051287">
    <property type="term" value="F:NAD binding"/>
    <property type="evidence" value="ECO:0007669"/>
    <property type="project" value="InterPro"/>
</dbReference>
<reference evidence="7 8" key="1">
    <citation type="submission" date="2018-01" db="EMBL/GenBank/DDBJ databases">
        <title>Halomonas endophytica sp. nov., isolated from storage liquid in the stems of Populus euphratica.</title>
        <authorList>
            <person name="Chen C."/>
        </authorList>
    </citation>
    <scope>NUCLEOTIDE SEQUENCE [LARGE SCALE GENOMIC DNA]</scope>
    <source>
        <strain evidence="7 8">BZ-SZ-XJ27</strain>
    </source>
</reference>
<dbReference type="CDD" id="cd05299">
    <property type="entry name" value="CtBP_dh"/>
    <property type="match status" value="1"/>
</dbReference>